<organism evidence="2 3">
    <name type="scientific">Rubricoccus marinus</name>
    <dbReference type="NCBI Taxonomy" id="716817"/>
    <lineage>
        <taxon>Bacteria</taxon>
        <taxon>Pseudomonadati</taxon>
        <taxon>Rhodothermota</taxon>
        <taxon>Rhodothermia</taxon>
        <taxon>Rhodothermales</taxon>
        <taxon>Rubricoccaceae</taxon>
        <taxon>Rubricoccus</taxon>
    </lineage>
</organism>
<name>A0A259TX13_9BACT</name>
<sequence length="134" mass="13816">MLVRFAALALLALPLTAQAQTSPLIADDPVGGVLDAGDSIFGDGSYFDLYTYYGTPGETVVITLRSSDFDAYLIGGPTLEEALAVMHEDDDSGGGTDAELVVEIGASGEYVVLANTYEEGGTGAYVIVASSPVE</sequence>
<gene>
    <name evidence="2" type="ORF">BSZ36_03270</name>
</gene>
<dbReference type="OrthoDB" id="7550377at2"/>
<evidence type="ECO:0000313" key="3">
    <source>
        <dbReference type="Proteomes" id="UP000216446"/>
    </source>
</evidence>
<comment type="caution">
    <text evidence="2">The sequence shown here is derived from an EMBL/GenBank/DDBJ whole genome shotgun (WGS) entry which is preliminary data.</text>
</comment>
<keyword evidence="3" id="KW-1185">Reference proteome</keyword>
<proteinExistence type="predicted"/>
<protein>
    <recommendedName>
        <fullName evidence="4">Peptidase C-terminal archaeal/bacterial domain-containing protein</fullName>
    </recommendedName>
</protein>
<keyword evidence="1" id="KW-0732">Signal</keyword>
<reference evidence="2 3" key="1">
    <citation type="submission" date="2016-11" db="EMBL/GenBank/DDBJ databases">
        <title>Study of marine rhodopsin-containing bacteria.</title>
        <authorList>
            <person name="Yoshizawa S."/>
            <person name="Kumagai Y."/>
            <person name="Kogure K."/>
        </authorList>
    </citation>
    <scope>NUCLEOTIDE SEQUENCE [LARGE SCALE GENOMIC DNA]</scope>
    <source>
        <strain evidence="2 3">SG-29</strain>
    </source>
</reference>
<accession>A0A259TX13</accession>
<feature type="signal peptide" evidence="1">
    <location>
        <begin position="1"/>
        <end position="19"/>
    </location>
</feature>
<dbReference type="EMBL" id="MQWB01000001">
    <property type="protein sequence ID" value="OZC02088.1"/>
    <property type="molecule type" value="Genomic_DNA"/>
</dbReference>
<evidence type="ECO:0000256" key="1">
    <source>
        <dbReference type="SAM" id="SignalP"/>
    </source>
</evidence>
<evidence type="ECO:0008006" key="4">
    <source>
        <dbReference type="Google" id="ProtNLM"/>
    </source>
</evidence>
<dbReference type="AlphaFoldDB" id="A0A259TX13"/>
<dbReference type="Proteomes" id="UP000216446">
    <property type="component" value="Unassembled WGS sequence"/>
</dbReference>
<evidence type="ECO:0000313" key="2">
    <source>
        <dbReference type="EMBL" id="OZC02088.1"/>
    </source>
</evidence>
<feature type="chain" id="PRO_5013147610" description="Peptidase C-terminal archaeal/bacterial domain-containing protein" evidence="1">
    <location>
        <begin position="20"/>
        <end position="134"/>
    </location>
</feature>
<dbReference type="Gene3D" id="2.60.120.380">
    <property type="match status" value="1"/>
</dbReference>
<dbReference type="InParanoid" id="A0A259TX13"/>
<dbReference type="RefSeq" id="WP_094545965.1">
    <property type="nucleotide sequence ID" value="NZ_MQWB01000001.1"/>
</dbReference>